<dbReference type="EMBL" id="SHKL01000001">
    <property type="protein sequence ID" value="RZT86259.1"/>
    <property type="molecule type" value="Genomic_DNA"/>
</dbReference>
<dbReference type="Pfam" id="PF13561">
    <property type="entry name" value="adh_short_C2"/>
    <property type="match status" value="1"/>
</dbReference>
<proteinExistence type="inferred from homology"/>
<accession>A0A4Q7V138</accession>
<keyword evidence="4" id="KW-1185">Reference proteome</keyword>
<dbReference type="PROSITE" id="PS00061">
    <property type="entry name" value="ADH_SHORT"/>
    <property type="match status" value="1"/>
</dbReference>
<sequence length="265" mass="26624">MTDVTAPVPPPADLVGRAALVTGASRGIGYGIAAELLARGASVTITGRKVPELDAAVAALGEEAGAPERVLGVAGNAGDAAHRTEAVRATVERFGNIAILVNNAGINPQYGPLVDADLDAVRKIFDVNVVAALGFVQEAYRAGMGSAGGSVVNVASVGGIRSTGVIGAYGASKAALIRLTEELAGQLGPRIRVNAVAPAVVKTRFAEALYAHDEQGVANGYPMRRLGVPADVAAAVGFLVSDAASWITGDTIRIDGGSLAAGRHG</sequence>
<gene>
    <name evidence="3" type="ORF">EV383_3150</name>
</gene>
<reference evidence="3 4" key="1">
    <citation type="submission" date="2019-02" db="EMBL/GenBank/DDBJ databases">
        <title>Sequencing the genomes of 1000 actinobacteria strains.</title>
        <authorList>
            <person name="Klenk H.-P."/>
        </authorList>
    </citation>
    <scope>NUCLEOTIDE SEQUENCE [LARGE SCALE GENOMIC DNA]</scope>
    <source>
        <strain evidence="3 4">DSM 45779</strain>
    </source>
</reference>
<dbReference type="InterPro" id="IPR020904">
    <property type="entry name" value="Sc_DH/Rdtase_CS"/>
</dbReference>
<evidence type="ECO:0000256" key="1">
    <source>
        <dbReference type="ARBA" id="ARBA00006484"/>
    </source>
</evidence>
<evidence type="ECO:0000313" key="3">
    <source>
        <dbReference type="EMBL" id="RZT86259.1"/>
    </source>
</evidence>
<evidence type="ECO:0000256" key="2">
    <source>
        <dbReference type="ARBA" id="ARBA00023002"/>
    </source>
</evidence>
<name>A0A4Q7V138_PSEST</name>
<dbReference type="AlphaFoldDB" id="A0A4Q7V138"/>
<dbReference type="CDD" id="cd05233">
    <property type="entry name" value="SDR_c"/>
    <property type="match status" value="1"/>
</dbReference>
<keyword evidence="2" id="KW-0560">Oxidoreductase</keyword>
<dbReference type="InterPro" id="IPR002347">
    <property type="entry name" value="SDR_fam"/>
</dbReference>
<dbReference type="Gene3D" id="3.40.50.720">
    <property type="entry name" value="NAD(P)-binding Rossmann-like Domain"/>
    <property type="match status" value="1"/>
</dbReference>
<dbReference type="PRINTS" id="PR00080">
    <property type="entry name" value="SDRFAMILY"/>
</dbReference>
<evidence type="ECO:0000313" key="4">
    <source>
        <dbReference type="Proteomes" id="UP000291591"/>
    </source>
</evidence>
<organism evidence="3 4">
    <name type="scientific">Pseudonocardia sediminis</name>
    <dbReference type="NCBI Taxonomy" id="1397368"/>
    <lineage>
        <taxon>Bacteria</taxon>
        <taxon>Bacillati</taxon>
        <taxon>Actinomycetota</taxon>
        <taxon>Actinomycetes</taxon>
        <taxon>Pseudonocardiales</taxon>
        <taxon>Pseudonocardiaceae</taxon>
        <taxon>Pseudonocardia</taxon>
    </lineage>
</organism>
<dbReference type="PANTHER" id="PTHR43943">
    <property type="entry name" value="DEHYDROGENASE/REDUCTASE (SDR FAMILY) MEMBER 4"/>
    <property type="match status" value="1"/>
</dbReference>
<dbReference type="PANTHER" id="PTHR43943:SF2">
    <property type="entry name" value="DEHYDROGENASE_REDUCTASE 4"/>
    <property type="match status" value="1"/>
</dbReference>
<dbReference type="SUPFAM" id="SSF51735">
    <property type="entry name" value="NAD(P)-binding Rossmann-fold domains"/>
    <property type="match status" value="1"/>
</dbReference>
<dbReference type="InterPro" id="IPR036291">
    <property type="entry name" value="NAD(P)-bd_dom_sf"/>
</dbReference>
<dbReference type="OrthoDB" id="9789398at2"/>
<dbReference type="Proteomes" id="UP000291591">
    <property type="component" value="Unassembled WGS sequence"/>
</dbReference>
<dbReference type="NCBIfam" id="NF005559">
    <property type="entry name" value="PRK07231.1"/>
    <property type="match status" value="1"/>
</dbReference>
<comment type="similarity">
    <text evidence="1">Belongs to the short-chain dehydrogenases/reductases (SDR) family.</text>
</comment>
<dbReference type="GO" id="GO:0016491">
    <property type="term" value="F:oxidoreductase activity"/>
    <property type="evidence" value="ECO:0007669"/>
    <property type="project" value="UniProtKB-KW"/>
</dbReference>
<dbReference type="RefSeq" id="WP_130290585.1">
    <property type="nucleotide sequence ID" value="NZ_SHKL01000001.1"/>
</dbReference>
<dbReference type="PRINTS" id="PR00081">
    <property type="entry name" value="GDHRDH"/>
</dbReference>
<comment type="caution">
    <text evidence="3">The sequence shown here is derived from an EMBL/GenBank/DDBJ whole genome shotgun (WGS) entry which is preliminary data.</text>
</comment>
<protein>
    <submittedName>
        <fullName evidence="3">NAD(P)-dependent dehydrogenase (Short-subunit alcohol dehydrogenase family)</fullName>
    </submittedName>
</protein>
<dbReference type="FunFam" id="3.40.50.720:FF:000084">
    <property type="entry name" value="Short-chain dehydrogenase reductase"/>
    <property type="match status" value="1"/>
</dbReference>